<comment type="caution">
    <text evidence="1">The sequence shown here is derived from an EMBL/GenBank/DDBJ whole genome shotgun (WGS) entry which is preliminary data.</text>
</comment>
<gene>
    <name evidence="1" type="ORF">PPYR_03746</name>
</gene>
<dbReference type="AlphaFoldDB" id="A0A5N4A0Q3"/>
<keyword evidence="2" id="KW-1185">Reference proteome</keyword>
<evidence type="ECO:0000313" key="2">
    <source>
        <dbReference type="Proteomes" id="UP000327044"/>
    </source>
</evidence>
<evidence type="ECO:0008006" key="3">
    <source>
        <dbReference type="Google" id="ProtNLM"/>
    </source>
</evidence>
<dbReference type="InParanoid" id="A0A5N4A0Q3"/>
<sequence length="80" mass="9163">SLCFGALCFKLVTDCNAIRSTAAKKGHIPRIGRWWIELQEYDFNVEYRPGAKMSHVDCFSRNPPLTQDYNVNIINLTEAD</sequence>
<evidence type="ECO:0000313" key="1">
    <source>
        <dbReference type="EMBL" id="KAB0790886.1"/>
    </source>
</evidence>
<proteinExistence type="predicted"/>
<dbReference type="EMBL" id="VVIM01000663">
    <property type="protein sequence ID" value="KAB0790886.1"/>
    <property type="molecule type" value="Genomic_DNA"/>
</dbReference>
<dbReference type="Proteomes" id="UP000327044">
    <property type="component" value="Unassembled WGS sequence"/>
</dbReference>
<protein>
    <recommendedName>
        <fullName evidence="3">Reverse transcriptase RNase H-like domain-containing protein</fullName>
    </recommendedName>
</protein>
<accession>A0A5N4A0Q3</accession>
<feature type="non-terminal residue" evidence="1">
    <location>
        <position position="1"/>
    </location>
</feature>
<organism evidence="1 2">
    <name type="scientific">Photinus pyralis</name>
    <name type="common">Common eastern firefly</name>
    <name type="synonym">Lampyris pyralis</name>
    <dbReference type="NCBI Taxonomy" id="7054"/>
    <lineage>
        <taxon>Eukaryota</taxon>
        <taxon>Metazoa</taxon>
        <taxon>Ecdysozoa</taxon>
        <taxon>Arthropoda</taxon>
        <taxon>Hexapoda</taxon>
        <taxon>Insecta</taxon>
        <taxon>Pterygota</taxon>
        <taxon>Neoptera</taxon>
        <taxon>Endopterygota</taxon>
        <taxon>Coleoptera</taxon>
        <taxon>Polyphaga</taxon>
        <taxon>Elateriformia</taxon>
        <taxon>Elateroidea</taxon>
        <taxon>Lampyridae</taxon>
        <taxon>Lampyrinae</taxon>
        <taxon>Photinus</taxon>
    </lineage>
</organism>
<reference evidence="1 2" key="1">
    <citation type="journal article" date="2018" name="Elife">
        <title>Firefly genomes illuminate parallel origins of bioluminescence in beetles.</title>
        <authorList>
            <person name="Fallon T.R."/>
            <person name="Lower S.E."/>
            <person name="Chang C.H."/>
            <person name="Bessho-Uehara M."/>
            <person name="Martin G.J."/>
            <person name="Bewick A.J."/>
            <person name="Behringer M."/>
            <person name="Debat H.J."/>
            <person name="Wong I."/>
            <person name="Day J.C."/>
            <person name="Suvorov A."/>
            <person name="Silva C.J."/>
            <person name="Stanger-Hall K.F."/>
            <person name="Hall D.W."/>
            <person name="Schmitz R.J."/>
            <person name="Nelson D.R."/>
            <person name="Lewis S.M."/>
            <person name="Shigenobu S."/>
            <person name="Bybee S.M."/>
            <person name="Larracuente A.M."/>
            <person name="Oba Y."/>
            <person name="Weng J.K."/>
        </authorList>
    </citation>
    <scope>NUCLEOTIDE SEQUENCE [LARGE SCALE GENOMIC DNA]</scope>
    <source>
        <strain evidence="1">1611_PpyrPB1</strain>
        <tissue evidence="1">Whole body</tissue>
    </source>
</reference>
<name>A0A5N4A0Q3_PHOPY</name>